<dbReference type="Proteomes" id="UP001321520">
    <property type="component" value="Chromosome"/>
</dbReference>
<sequence length="119" mass="13946">MEQETYGNGLVINRTYNPDTGRLETINTGDGQVQNIESSLPFCSNYYGCGDQALYLVDQLSDPSFYDRLSTQWRFEIIYERGTIDHPLPHQWVEGYPWVDEYIRIKLDPWSNQRSRSSE</sequence>
<dbReference type="EMBL" id="CP098023">
    <property type="protein sequence ID" value="WKD50605.1"/>
    <property type="molecule type" value="Genomic_DNA"/>
</dbReference>
<protein>
    <submittedName>
        <fullName evidence="1">Uncharacterized protein</fullName>
    </submittedName>
</protein>
<dbReference type="RefSeq" id="WP_301417058.1">
    <property type="nucleotide sequence ID" value="NZ_CP098023.1"/>
</dbReference>
<name>A0ABY9EDQ9_9GAMM</name>
<gene>
    <name evidence="1" type="ORF">M8T91_04035</name>
</gene>
<evidence type="ECO:0000313" key="1">
    <source>
        <dbReference type="EMBL" id="WKD50605.1"/>
    </source>
</evidence>
<proteinExistence type="predicted"/>
<organism evidence="1 2">
    <name type="scientific">Microbulbifer spongiae</name>
    <dbReference type="NCBI Taxonomy" id="2944933"/>
    <lineage>
        <taxon>Bacteria</taxon>
        <taxon>Pseudomonadati</taxon>
        <taxon>Pseudomonadota</taxon>
        <taxon>Gammaproteobacteria</taxon>
        <taxon>Cellvibrionales</taxon>
        <taxon>Microbulbiferaceae</taxon>
        <taxon>Microbulbifer</taxon>
    </lineage>
</organism>
<keyword evidence="2" id="KW-1185">Reference proteome</keyword>
<accession>A0ABY9EDQ9</accession>
<reference evidence="1 2" key="1">
    <citation type="submission" date="2022-05" db="EMBL/GenBank/DDBJ databases">
        <title>Microbulbifer sp. nov., isolated from sponge.</title>
        <authorList>
            <person name="Gao L."/>
        </authorList>
    </citation>
    <scope>NUCLEOTIDE SEQUENCE [LARGE SCALE GENOMIC DNA]</scope>
    <source>
        <strain evidence="1 2">MI-G</strain>
    </source>
</reference>
<evidence type="ECO:0000313" key="2">
    <source>
        <dbReference type="Proteomes" id="UP001321520"/>
    </source>
</evidence>